<gene>
    <name evidence="2" type="ORF">GCM10011348_25360</name>
</gene>
<feature type="transmembrane region" description="Helical" evidence="1">
    <location>
        <begin position="172"/>
        <end position="192"/>
    </location>
</feature>
<feature type="transmembrane region" description="Helical" evidence="1">
    <location>
        <begin position="20"/>
        <end position="42"/>
    </location>
</feature>
<evidence type="ECO:0000256" key="1">
    <source>
        <dbReference type="SAM" id="Phobius"/>
    </source>
</evidence>
<dbReference type="AlphaFoldDB" id="A0A917ZIS7"/>
<evidence type="ECO:0000313" key="3">
    <source>
        <dbReference type="Proteomes" id="UP000599578"/>
    </source>
</evidence>
<feature type="transmembrane region" description="Helical" evidence="1">
    <location>
        <begin position="62"/>
        <end position="79"/>
    </location>
</feature>
<evidence type="ECO:0000313" key="2">
    <source>
        <dbReference type="EMBL" id="GGO82909.1"/>
    </source>
</evidence>
<keyword evidence="3" id="KW-1185">Reference proteome</keyword>
<feature type="transmembrane region" description="Helical" evidence="1">
    <location>
        <begin position="295"/>
        <end position="318"/>
    </location>
</feature>
<keyword evidence="1" id="KW-0812">Transmembrane</keyword>
<feature type="transmembrane region" description="Helical" evidence="1">
    <location>
        <begin position="357"/>
        <end position="375"/>
    </location>
</feature>
<reference evidence="2 3" key="1">
    <citation type="journal article" date="2014" name="Int. J. Syst. Evol. Microbiol.">
        <title>Complete genome sequence of Corynebacterium casei LMG S-19264T (=DSM 44701T), isolated from a smear-ripened cheese.</title>
        <authorList>
            <consortium name="US DOE Joint Genome Institute (JGI-PGF)"/>
            <person name="Walter F."/>
            <person name="Albersmeier A."/>
            <person name="Kalinowski J."/>
            <person name="Ruckert C."/>
        </authorList>
    </citation>
    <scope>NUCLEOTIDE SEQUENCE [LARGE SCALE GENOMIC DNA]</scope>
    <source>
        <strain evidence="2 3">CGMCC 1.7286</strain>
    </source>
</reference>
<dbReference type="RefSeq" id="WP_188860986.1">
    <property type="nucleotide sequence ID" value="NZ_BMLT01000006.1"/>
</dbReference>
<feature type="transmembrane region" description="Helical" evidence="1">
    <location>
        <begin position="263"/>
        <end position="289"/>
    </location>
</feature>
<feature type="transmembrane region" description="Helical" evidence="1">
    <location>
        <begin position="143"/>
        <end position="160"/>
    </location>
</feature>
<keyword evidence="1" id="KW-1133">Transmembrane helix</keyword>
<evidence type="ECO:0008006" key="4">
    <source>
        <dbReference type="Google" id="ProtNLM"/>
    </source>
</evidence>
<dbReference type="Proteomes" id="UP000599578">
    <property type="component" value="Unassembled WGS sequence"/>
</dbReference>
<feature type="transmembrane region" description="Helical" evidence="1">
    <location>
        <begin position="330"/>
        <end position="351"/>
    </location>
</feature>
<feature type="transmembrane region" description="Helical" evidence="1">
    <location>
        <begin position="91"/>
        <end position="109"/>
    </location>
</feature>
<keyword evidence="1" id="KW-0472">Membrane</keyword>
<dbReference type="EMBL" id="BMLT01000006">
    <property type="protein sequence ID" value="GGO82909.1"/>
    <property type="molecule type" value="Genomic_DNA"/>
</dbReference>
<name>A0A917ZIS7_9GAMM</name>
<proteinExistence type="predicted"/>
<accession>A0A917ZIS7</accession>
<comment type="caution">
    <text evidence="2">The sequence shown here is derived from an EMBL/GenBank/DDBJ whole genome shotgun (WGS) entry which is preliminary data.</text>
</comment>
<feature type="transmembrane region" description="Helical" evidence="1">
    <location>
        <begin position="213"/>
        <end position="229"/>
    </location>
</feature>
<protein>
    <recommendedName>
        <fullName evidence="4">NnrS protein involved in response to NO</fullName>
    </recommendedName>
</protein>
<organism evidence="2 3">
    <name type="scientific">Marinobacterium nitratireducens</name>
    <dbReference type="NCBI Taxonomy" id="518897"/>
    <lineage>
        <taxon>Bacteria</taxon>
        <taxon>Pseudomonadati</taxon>
        <taxon>Pseudomonadota</taxon>
        <taxon>Gammaproteobacteria</taxon>
        <taxon>Oceanospirillales</taxon>
        <taxon>Oceanospirillaceae</taxon>
        <taxon>Marinobacterium</taxon>
    </lineage>
</organism>
<dbReference type="Pfam" id="PF05940">
    <property type="entry name" value="NnrS"/>
    <property type="match status" value="1"/>
</dbReference>
<feature type="transmembrane region" description="Helical" evidence="1">
    <location>
        <begin position="115"/>
        <end position="136"/>
    </location>
</feature>
<feature type="transmembrane region" description="Helical" evidence="1">
    <location>
        <begin position="235"/>
        <end position="251"/>
    </location>
</feature>
<sequence>MIPLQERHIPSPFSLFNLGFRPFFIASALAGAGLIGLWLLSWPAKIPSAYFDSGLVWHAHEMLFGFATAVIAGFLLTAVRNWTSIQTLRGPWLAGLTLLWLAGRAVPLLPAPPWLTALTDLSFLPLLAAALAWPILRAGNYRNLVFLLLLAGLFAGNLLVHLERLGLTGNTALTGLHLALYLIVAMMLLMGGRVIPFFTEKGLGDFSARRHPWLERLVMPLALLWALCWGLQWQLPALILSAANLVLHGWRQRGWIDARIARVPLLWILHLGYLFITAGFALQLIVAAAGWPPSIALHAFAAGAIGSLTLGMMARVSLGHTGRTLQTPAGIGLAFALMLLAGVLRIVLPLAPVSYGLALHLSGTCWILAWLLYLFRYAPMLCRPRVDGLYG</sequence>
<dbReference type="InterPro" id="IPR010266">
    <property type="entry name" value="NnrS"/>
</dbReference>